<dbReference type="CDD" id="cd19123">
    <property type="entry name" value="AKR_AKR3G1"/>
    <property type="match status" value="1"/>
</dbReference>
<feature type="binding site" evidence="5">
    <location>
        <position position="110"/>
    </location>
    <ligand>
        <name>substrate</name>
    </ligand>
</feature>
<comment type="caution">
    <text evidence="8">The sequence shown here is derived from an EMBL/GenBank/DDBJ whole genome shotgun (WGS) entry which is preliminary data.</text>
</comment>
<comment type="similarity">
    <text evidence="1">Belongs to the aldo/keto reductase family.</text>
</comment>
<evidence type="ECO:0000256" key="2">
    <source>
        <dbReference type="ARBA" id="ARBA00022857"/>
    </source>
</evidence>
<dbReference type="PRINTS" id="PR00069">
    <property type="entry name" value="ALDKETRDTASE"/>
</dbReference>
<dbReference type="EMBL" id="JAHVHU010000006">
    <property type="protein sequence ID" value="MBY5957912.1"/>
    <property type="molecule type" value="Genomic_DNA"/>
</dbReference>
<evidence type="ECO:0000256" key="5">
    <source>
        <dbReference type="PIRSR" id="PIRSR000097-2"/>
    </source>
</evidence>
<name>A0A953L6Q6_9BACT</name>
<protein>
    <submittedName>
        <fullName evidence="8">Aldo/keto reductase</fullName>
    </submittedName>
</protein>
<feature type="active site" description="Proton donor" evidence="4">
    <location>
        <position position="48"/>
    </location>
</feature>
<feature type="domain" description="NADP-dependent oxidoreductase" evidence="7">
    <location>
        <begin position="15"/>
        <end position="287"/>
    </location>
</feature>
<dbReference type="Proteomes" id="UP000753961">
    <property type="component" value="Unassembled WGS sequence"/>
</dbReference>
<dbReference type="GO" id="GO:0008106">
    <property type="term" value="F:alcohol dehydrogenase (NADP+) activity"/>
    <property type="evidence" value="ECO:0007669"/>
    <property type="project" value="InterPro"/>
</dbReference>
<gene>
    <name evidence="8" type="ORF">KUV50_07215</name>
</gene>
<reference evidence="8" key="1">
    <citation type="submission" date="2021-06" db="EMBL/GenBank/DDBJ databases">
        <title>44 bacteria genomes isolated from Dapeng, Shenzhen.</title>
        <authorList>
            <person name="Zheng W."/>
            <person name="Yu S."/>
            <person name="Huang Y."/>
        </authorList>
    </citation>
    <scope>NUCLEOTIDE SEQUENCE</scope>
    <source>
        <strain evidence="8">DP5N28-2</strain>
    </source>
</reference>
<dbReference type="InterPro" id="IPR044496">
    <property type="entry name" value="AKR3G"/>
</dbReference>
<dbReference type="PANTHER" id="PTHR11732">
    <property type="entry name" value="ALDO/KETO REDUCTASE"/>
    <property type="match status" value="1"/>
</dbReference>
<evidence type="ECO:0000256" key="6">
    <source>
        <dbReference type="PIRSR" id="PIRSR000097-3"/>
    </source>
</evidence>
<dbReference type="PROSITE" id="PS00062">
    <property type="entry name" value="ALDOKETO_REDUCTASE_2"/>
    <property type="match status" value="1"/>
</dbReference>
<sequence length="316" mass="35736">MRTIRFSQGDTMPILGLGTWKSGEREVYQAVIDAVNAGYRHIDCAAIYGNEAEIGEALSELFQSGVVERDELWITSKLWNDSHKKEHVQPAIEKTLKDLQLDFVDLYLIHWPVAIRHGLTYPSKGDDFHDLADVPLLETWNAMIELKKKGLAKHIGVSNFNIPKLNHLSESSAHKPEMNQVEMHPLLAQKELVEYSRSSGIPLTAYSPLGSNDRPQRNKDSHPVLLENEVIREIADQHEVTPAQVLIAFQIHRGVAVIPKSVNKSRIEENFKAAEVTLSPQDMEKILGLDQHLRYIDGTTWTIEGSPNTLESLWEK</sequence>
<dbReference type="RefSeq" id="WP_222579432.1">
    <property type="nucleotide sequence ID" value="NZ_JAHVHU010000006.1"/>
</dbReference>
<evidence type="ECO:0000256" key="4">
    <source>
        <dbReference type="PIRSR" id="PIRSR000097-1"/>
    </source>
</evidence>
<evidence type="ECO:0000256" key="3">
    <source>
        <dbReference type="ARBA" id="ARBA00023002"/>
    </source>
</evidence>
<dbReference type="PROSITE" id="PS00798">
    <property type="entry name" value="ALDOKETO_REDUCTASE_1"/>
    <property type="match status" value="1"/>
</dbReference>
<dbReference type="Pfam" id="PF00248">
    <property type="entry name" value="Aldo_ket_red"/>
    <property type="match status" value="1"/>
</dbReference>
<dbReference type="AlphaFoldDB" id="A0A953L6Q6"/>
<keyword evidence="3" id="KW-0560">Oxidoreductase</keyword>
<proteinExistence type="inferred from homology"/>
<evidence type="ECO:0000259" key="7">
    <source>
        <dbReference type="Pfam" id="PF00248"/>
    </source>
</evidence>
<keyword evidence="9" id="KW-1185">Reference proteome</keyword>
<dbReference type="PROSITE" id="PS00063">
    <property type="entry name" value="ALDOKETO_REDUCTASE_3"/>
    <property type="match status" value="1"/>
</dbReference>
<keyword evidence="2" id="KW-0521">NADP</keyword>
<evidence type="ECO:0000313" key="9">
    <source>
        <dbReference type="Proteomes" id="UP000753961"/>
    </source>
</evidence>
<dbReference type="InterPro" id="IPR023210">
    <property type="entry name" value="NADP_OxRdtase_dom"/>
</dbReference>
<dbReference type="SUPFAM" id="SSF51430">
    <property type="entry name" value="NAD(P)-linked oxidoreductase"/>
    <property type="match status" value="1"/>
</dbReference>
<evidence type="ECO:0000313" key="8">
    <source>
        <dbReference type="EMBL" id="MBY5957912.1"/>
    </source>
</evidence>
<dbReference type="FunFam" id="3.20.20.100:FF:000006">
    <property type="entry name" value="Aldo-keto reductase family 1 member A1"/>
    <property type="match status" value="1"/>
</dbReference>
<dbReference type="InterPro" id="IPR018170">
    <property type="entry name" value="Aldo/ket_reductase_CS"/>
</dbReference>
<evidence type="ECO:0000256" key="1">
    <source>
        <dbReference type="ARBA" id="ARBA00007905"/>
    </source>
</evidence>
<feature type="site" description="Lowers pKa of active site Tyr" evidence="6">
    <location>
        <position position="77"/>
    </location>
</feature>
<dbReference type="Gene3D" id="3.20.20.100">
    <property type="entry name" value="NADP-dependent oxidoreductase domain"/>
    <property type="match status" value="1"/>
</dbReference>
<dbReference type="InterPro" id="IPR020471">
    <property type="entry name" value="AKR"/>
</dbReference>
<dbReference type="InterPro" id="IPR036812">
    <property type="entry name" value="NAD(P)_OxRdtase_dom_sf"/>
</dbReference>
<accession>A0A953L6Q6</accession>
<dbReference type="PIRSF" id="PIRSF000097">
    <property type="entry name" value="AKR"/>
    <property type="match status" value="1"/>
</dbReference>
<organism evidence="8 9">
    <name type="scientific">Membranihabitans marinus</name>
    <dbReference type="NCBI Taxonomy" id="1227546"/>
    <lineage>
        <taxon>Bacteria</taxon>
        <taxon>Pseudomonadati</taxon>
        <taxon>Bacteroidota</taxon>
        <taxon>Saprospiria</taxon>
        <taxon>Saprospirales</taxon>
        <taxon>Saprospiraceae</taxon>
        <taxon>Membranihabitans</taxon>
    </lineage>
</organism>